<evidence type="ECO:0000256" key="1">
    <source>
        <dbReference type="SAM" id="MobiDB-lite"/>
    </source>
</evidence>
<keyword evidence="3" id="KW-1185">Reference proteome</keyword>
<evidence type="ECO:0000313" key="3">
    <source>
        <dbReference type="Proteomes" id="UP001642360"/>
    </source>
</evidence>
<name>A0ABC8SZ97_9AQUA</name>
<evidence type="ECO:0000313" key="2">
    <source>
        <dbReference type="EMBL" id="CAK9162509.1"/>
    </source>
</evidence>
<feature type="compositionally biased region" description="Basic and acidic residues" evidence="1">
    <location>
        <begin position="109"/>
        <end position="119"/>
    </location>
</feature>
<gene>
    <name evidence="2" type="ORF">ILEXP_LOCUS31380</name>
</gene>
<reference evidence="2 3" key="1">
    <citation type="submission" date="2024-02" db="EMBL/GenBank/DDBJ databases">
        <authorList>
            <person name="Vignale AGUSTIN F."/>
            <person name="Sosa J E."/>
            <person name="Modenutti C."/>
        </authorList>
    </citation>
    <scope>NUCLEOTIDE SEQUENCE [LARGE SCALE GENOMIC DNA]</scope>
</reference>
<comment type="caution">
    <text evidence="2">The sequence shown here is derived from an EMBL/GenBank/DDBJ whole genome shotgun (WGS) entry which is preliminary data.</text>
</comment>
<protein>
    <submittedName>
        <fullName evidence="2">Uncharacterized protein</fullName>
    </submittedName>
</protein>
<proteinExistence type="predicted"/>
<organism evidence="2 3">
    <name type="scientific">Ilex paraguariensis</name>
    <name type="common">yerba mate</name>
    <dbReference type="NCBI Taxonomy" id="185542"/>
    <lineage>
        <taxon>Eukaryota</taxon>
        <taxon>Viridiplantae</taxon>
        <taxon>Streptophyta</taxon>
        <taxon>Embryophyta</taxon>
        <taxon>Tracheophyta</taxon>
        <taxon>Spermatophyta</taxon>
        <taxon>Magnoliopsida</taxon>
        <taxon>eudicotyledons</taxon>
        <taxon>Gunneridae</taxon>
        <taxon>Pentapetalae</taxon>
        <taxon>asterids</taxon>
        <taxon>campanulids</taxon>
        <taxon>Aquifoliales</taxon>
        <taxon>Aquifoliaceae</taxon>
        <taxon>Ilex</taxon>
    </lineage>
</organism>
<dbReference type="AlphaFoldDB" id="A0ABC8SZ97"/>
<feature type="compositionally biased region" description="Polar residues" evidence="1">
    <location>
        <begin position="131"/>
        <end position="141"/>
    </location>
</feature>
<accession>A0ABC8SZ97</accession>
<feature type="region of interest" description="Disordered" evidence="1">
    <location>
        <begin position="109"/>
        <end position="141"/>
    </location>
</feature>
<dbReference type="Proteomes" id="UP001642360">
    <property type="component" value="Unassembled WGS sequence"/>
</dbReference>
<dbReference type="EMBL" id="CAUOFW020003880">
    <property type="protein sequence ID" value="CAK9162509.1"/>
    <property type="molecule type" value="Genomic_DNA"/>
</dbReference>
<sequence length="141" mass="15807">MKASLFTSPSVGTSSRAQLSSLHECSKALIVQQRLHDKDLRLHEQALNVLVFGESNTRVIGSTNDCQMDFTETQEAQKKCSKAKEDYGFSITDLQFHNIDNFNINEVRNRSEESSKSEKDDDDCGCDEVSISNDNSTIPKK</sequence>